<dbReference type="GO" id="GO:0004497">
    <property type="term" value="F:monooxygenase activity"/>
    <property type="evidence" value="ECO:0007669"/>
    <property type="project" value="InterPro"/>
</dbReference>
<keyword evidence="2" id="KW-0547">Nucleotide-binding</keyword>
<feature type="binding site" evidence="2">
    <location>
        <begin position="16"/>
        <end position="19"/>
    </location>
    <ligand>
        <name>FAD</name>
        <dbReference type="ChEBI" id="CHEBI:57692"/>
    </ligand>
</feature>
<feature type="binding site" evidence="2">
    <location>
        <position position="345"/>
    </location>
    <ligand>
        <name>L-tryptophan</name>
        <dbReference type="ChEBI" id="CHEBI:57912"/>
    </ligand>
</feature>
<keyword evidence="2" id="KW-0274">FAD</keyword>
<accession>A0A0J7XXQ8</accession>
<dbReference type="PANTHER" id="PTHR43747:SF4">
    <property type="entry name" value="FLAVIN-DEPENDENT TRYPTOPHAN HALOGENASE"/>
    <property type="match status" value="1"/>
</dbReference>
<evidence type="ECO:0000256" key="1">
    <source>
        <dbReference type="PIRSR" id="PIRSR011396-1"/>
    </source>
</evidence>
<protein>
    <submittedName>
        <fullName evidence="3">Tryptophan halogenase</fullName>
    </submittedName>
</protein>
<sequence>MTIDNPSSCRVVILGGGTAGWLAAAYLSRTLKMTGITLVESSEIGIIGVGEGTFPTIRSTLAGLGISEAEFLVRADATFKQGVLFEGWATGKDTYFHPFNIPIGGEDEALLPHWLADTSPQRPSWADAVTVQEQVIRAGRAPKRPEDPDFSGPMNYAYHFDAARFADYLREISIAAGVERIDGKVAAVQRKADGDIAALELANGRIVPGDFFLDCSGFRALLIGQTLGADFTSCAGSLFNDRALAMQVPYAQPGAPVRPYTLATAHEAGWTWDIGLTERRGVGYVYSSRHCSDDEAEATLRRYVGPQGDVLSPRQLRFETGYRQRQWIGNCVAVGLSAGFFEPLESTGIMLIEAALRMVGEFLVPNVLAGAARDARDAAARSFNRLMSARFERIVHFLKLHYCITRRSDTAYWRDNADPATIPEPLRDMLAQWRHRPPSRFDFVVDLETFLPPSYHYILYGMGFETSLGNARYSGAAQAREVFARVRSAHAGARGGLPDHRALLNHYHARTGIQSSKVSR</sequence>
<dbReference type="AlphaFoldDB" id="A0A0J7XXQ8"/>
<feature type="active site" evidence="1">
    <location>
        <position position="80"/>
    </location>
</feature>
<feature type="binding site" evidence="2">
    <location>
        <position position="336"/>
    </location>
    <ligand>
        <name>FAD</name>
        <dbReference type="ChEBI" id="CHEBI:57692"/>
    </ligand>
</feature>
<dbReference type="InterPro" id="IPR006905">
    <property type="entry name" value="Flavin_halogenase"/>
</dbReference>
<keyword evidence="2" id="KW-0285">Flavoprotein</keyword>
<dbReference type="InterPro" id="IPR036188">
    <property type="entry name" value="FAD/NAD-bd_sf"/>
</dbReference>
<dbReference type="Gene3D" id="3.50.50.60">
    <property type="entry name" value="FAD/NAD(P)-binding domain"/>
    <property type="match status" value="1"/>
</dbReference>
<dbReference type="PIRSF" id="PIRSF011396">
    <property type="entry name" value="Trp_halogenase"/>
    <property type="match status" value="1"/>
</dbReference>
<dbReference type="OrthoDB" id="7178350at2"/>
<comment type="caution">
    <text evidence="3">The sequence shown here is derived from an EMBL/GenBank/DDBJ whole genome shotgun (WGS) entry which is preliminary data.</text>
</comment>
<dbReference type="InterPro" id="IPR050816">
    <property type="entry name" value="Flavin-dep_Halogenase_NPB"/>
</dbReference>
<dbReference type="EMBL" id="JACU01000004">
    <property type="protein sequence ID" value="KMS56466.1"/>
    <property type="molecule type" value="Genomic_DNA"/>
</dbReference>
<dbReference type="PANTHER" id="PTHR43747">
    <property type="entry name" value="FAD-BINDING PROTEIN"/>
    <property type="match status" value="1"/>
</dbReference>
<feature type="binding site" evidence="2">
    <location>
        <position position="185"/>
    </location>
    <ligand>
        <name>FAD</name>
        <dbReference type="ChEBI" id="CHEBI:57692"/>
    </ligand>
</feature>
<name>A0A0J7XXQ8_9SPHN</name>
<feature type="binding site" evidence="2">
    <location>
        <position position="80"/>
    </location>
    <ligand>
        <name>7-chloro-L-tryptophan</name>
        <dbReference type="ChEBI" id="CHEBI:58713"/>
    </ligand>
</feature>
<dbReference type="SUPFAM" id="SSF51905">
    <property type="entry name" value="FAD/NAD(P)-binding domain"/>
    <property type="match status" value="1"/>
</dbReference>
<gene>
    <name evidence="3" type="ORF">V474_16230</name>
</gene>
<evidence type="ECO:0000256" key="2">
    <source>
        <dbReference type="PIRSR" id="PIRSR011396-2"/>
    </source>
</evidence>
<dbReference type="RefSeq" id="WP_059151321.1">
    <property type="nucleotide sequence ID" value="NZ_KQ130453.1"/>
</dbReference>
<feature type="binding site" evidence="2">
    <location>
        <position position="349"/>
    </location>
    <ligand>
        <name>FAD</name>
        <dbReference type="ChEBI" id="CHEBI:57692"/>
    </ligand>
</feature>
<evidence type="ECO:0000313" key="3">
    <source>
        <dbReference type="EMBL" id="KMS56466.1"/>
    </source>
</evidence>
<dbReference type="Proteomes" id="UP000052268">
    <property type="component" value="Unassembled WGS sequence"/>
</dbReference>
<organism evidence="3 4">
    <name type="scientific">Novosphingobium barchaimii LL02</name>
    <dbReference type="NCBI Taxonomy" id="1114963"/>
    <lineage>
        <taxon>Bacteria</taxon>
        <taxon>Pseudomonadati</taxon>
        <taxon>Pseudomonadota</taxon>
        <taxon>Alphaproteobacteria</taxon>
        <taxon>Sphingomonadales</taxon>
        <taxon>Sphingomonadaceae</taxon>
        <taxon>Novosphingobium</taxon>
    </lineage>
</organism>
<dbReference type="PATRIC" id="fig|1114963.3.peg.2079"/>
<evidence type="ECO:0000313" key="4">
    <source>
        <dbReference type="Proteomes" id="UP000052268"/>
    </source>
</evidence>
<reference evidence="3 4" key="1">
    <citation type="journal article" date="2015" name="G3 (Bethesda)">
        <title>Insights into Ongoing Evolution of the Hexachlorocyclohexane Catabolic Pathway from Comparative Genomics of Ten Sphingomonadaceae Strains.</title>
        <authorList>
            <person name="Pearce S.L."/>
            <person name="Oakeshott J.G."/>
            <person name="Pandey G."/>
        </authorList>
    </citation>
    <scope>NUCLEOTIDE SEQUENCE [LARGE SCALE GENOMIC DNA]</scope>
    <source>
        <strain evidence="3 4">LL02</strain>
    </source>
</reference>
<proteinExistence type="predicted"/>
<dbReference type="InterPro" id="IPR033856">
    <property type="entry name" value="Trp_halogen"/>
</dbReference>
<keyword evidence="4" id="KW-1185">Reference proteome</keyword>
<dbReference type="Pfam" id="PF04820">
    <property type="entry name" value="Trp_halogenase"/>
    <property type="match status" value="1"/>
</dbReference>
<dbReference type="GO" id="GO:0000166">
    <property type="term" value="F:nucleotide binding"/>
    <property type="evidence" value="ECO:0007669"/>
    <property type="project" value="UniProtKB-KW"/>
</dbReference>